<keyword evidence="3" id="KW-0808">Transferase</keyword>
<dbReference type="Gene3D" id="1.10.150.130">
    <property type="match status" value="1"/>
</dbReference>
<dbReference type="CDD" id="cd00397">
    <property type="entry name" value="DNA_BRE_C"/>
    <property type="match status" value="1"/>
</dbReference>
<dbReference type="InterPro" id="IPR011010">
    <property type="entry name" value="DNA_brk_join_enz"/>
</dbReference>
<sequence length="339" mass="39084">MNVVEANVLSIVPQPDYEVYNAIQSFLESAGVESNNTKVTYETAIKDFFKATRSKSLYELSRNDLIFSYIDVEKYRNGLIGTLKNASINIKMIAIKKLFDKLVKYEMVQDSKPFEMHKLKEHDIKSYDSMSIDEVRKCIEVVEGSKNGFEKGLLIRLAFVTGFRKHALMTLKFANITTLNGQHVIKVLDKGNKWSTKKLDDELYQEIMQYKEIVNRDNIFNLSNTTVQRMMKLINNKVDFGDRYITFHSFKKASIEEVAVQTNYDIKAMQYQGNHADVTTTLNVYLAKKTMDNMPTISLTNNEPDLSSLKDLTKDDLYDIISKLDRQTQIQVLELANKK</sequence>
<gene>
    <name evidence="12" type="ORF">WRP3_001</name>
</gene>
<dbReference type="InterPro" id="IPR044068">
    <property type="entry name" value="CB"/>
</dbReference>
<dbReference type="RefSeq" id="YP_009147658.1">
    <property type="nucleotide sequence ID" value="NC_027341.1"/>
</dbReference>
<dbReference type="Pfam" id="PF00589">
    <property type="entry name" value="Phage_integrase"/>
    <property type="match status" value="1"/>
</dbReference>
<dbReference type="InterPro" id="IPR004107">
    <property type="entry name" value="Integrase_SAM-like_N"/>
</dbReference>
<evidence type="ECO:0000259" key="11">
    <source>
        <dbReference type="PROSITE" id="PS51900"/>
    </source>
</evidence>
<dbReference type="KEGG" id="vg:24722445"/>
<proteinExistence type="inferred from homology"/>
<feature type="domain" description="Core-binding (CB)" evidence="11">
    <location>
        <begin position="17"/>
        <end position="103"/>
    </location>
</feature>
<dbReference type="InterPro" id="IPR013762">
    <property type="entry name" value="Integrase-like_cat_sf"/>
</dbReference>
<evidence type="ECO:0000256" key="9">
    <source>
        <dbReference type="PROSITE-ProRule" id="PRU01248"/>
    </source>
</evidence>
<keyword evidence="13" id="KW-1185">Reference proteome</keyword>
<dbReference type="GO" id="GO:0044826">
    <property type="term" value="P:viral genome integration into host DNA"/>
    <property type="evidence" value="ECO:0007669"/>
    <property type="project" value="UniProtKB-KW"/>
</dbReference>
<dbReference type="InterPro" id="IPR002104">
    <property type="entry name" value="Integrase_catalytic"/>
</dbReference>
<dbReference type="PANTHER" id="PTHR30349:SF64">
    <property type="entry name" value="PROPHAGE INTEGRASE INTD-RELATED"/>
    <property type="match status" value="1"/>
</dbReference>
<evidence type="ECO:0000256" key="6">
    <source>
        <dbReference type="ARBA" id="ARBA00023125"/>
    </source>
</evidence>
<dbReference type="PROSITE" id="PS51900">
    <property type="entry name" value="CB"/>
    <property type="match status" value="1"/>
</dbReference>
<evidence type="ECO:0000256" key="4">
    <source>
        <dbReference type="ARBA" id="ARBA00022801"/>
    </source>
</evidence>
<keyword evidence="8" id="KW-1179">Viral genome integration</keyword>
<name>A0A0D3MSN8_9CAUD</name>
<keyword evidence="7" id="KW-0233">DNA recombination</keyword>
<evidence type="ECO:0000256" key="1">
    <source>
        <dbReference type="ARBA" id="ARBA00008857"/>
    </source>
</evidence>
<evidence type="ECO:0000256" key="2">
    <source>
        <dbReference type="ARBA" id="ARBA00016082"/>
    </source>
</evidence>
<evidence type="ECO:0000256" key="5">
    <source>
        <dbReference type="ARBA" id="ARBA00022908"/>
    </source>
</evidence>
<keyword evidence="4" id="KW-0378">Hydrolase</keyword>
<dbReference type="PROSITE" id="PS51898">
    <property type="entry name" value="TYR_RECOMBINASE"/>
    <property type="match status" value="1"/>
</dbReference>
<comment type="similarity">
    <text evidence="1">Belongs to the 'phage' integrase family.</text>
</comment>
<accession>A0A0D3MSN8</accession>
<dbReference type="Pfam" id="PF02899">
    <property type="entry name" value="Phage_int_SAM_1"/>
    <property type="match status" value="1"/>
</dbReference>
<dbReference type="GeneID" id="24722445"/>
<evidence type="ECO:0000313" key="13">
    <source>
        <dbReference type="Proteomes" id="UP000032686"/>
    </source>
</evidence>
<dbReference type="PANTHER" id="PTHR30349">
    <property type="entry name" value="PHAGE INTEGRASE-RELATED"/>
    <property type="match status" value="1"/>
</dbReference>
<dbReference type="GO" id="GO:0075713">
    <property type="term" value="P:establishment of integrated proviral latency"/>
    <property type="evidence" value="ECO:0007669"/>
    <property type="project" value="UniProtKB-KW"/>
</dbReference>
<dbReference type="InterPro" id="IPR010998">
    <property type="entry name" value="Integrase_recombinase_N"/>
</dbReference>
<evidence type="ECO:0000259" key="10">
    <source>
        <dbReference type="PROSITE" id="PS51898"/>
    </source>
</evidence>
<dbReference type="InterPro" id="IPR050090">
    <property type="entry name" value="Tyrosine_recombinase_XerCD"/>
</dbReference>
<evidence type="ECO:0000313" key="12">
    <source>
        <dbReference type="EMBL" id="AIX12504.1"/>
    </source>
</evidence>
<keyword evidence="6 9" id="KW-0238">DNA-binding</keyword>
<dbReference type="GO" id="GO:0003677">
    <property type="term" value="F:DNA binding"/>
    <property type="evidence" value="ECO:0007669"/>
    <property type="project" value="UniProtKB-UniRule"/>
</dbReference>
<evidence type="ECO:0000256" key="8">
    <source>
        <dbReference type="ARBA" id="ARBA00023195"/>
    </source>
</evidence>
<dbReference type="GO" id="GO:0006310">
    <property type="term" value="P:DNA recombination"/>
    <property type="evidence" value="ECO:0007669"/>
    <property type="project" value="UniProtKB-KW"/>
</dbReference>
<organism evidence="12 13">
    <name type="scientific">Lactococcus phage WRP3</name>
    <dbReference type="NCBI Taxonomy" id="1560313"/>
    <lineage>
        <taxon>Viruses</taxon>
        <taxon>Duplodnaviria</taxon>
        <taxon>Heunggongvirae</taxon>
        <taxon>Uroviricota</taxon>
        <taxon>Caudoviricetes</taxon>
        <taxon>Audreyjarvisvirus</taxon>
        <taxon>Audreyjarvisvirus WRP3</taxon>
    </lineage>
</organism>
<keyword evidence="8" id="KW-1160">Virus entry into host cell</keyword>
<dbReference type="SUPFAM" id="SSF56349">
    <property type="entry name" value="DNA breaking-rejoining enzymes"/>
    <property type="match status" value="1"/>
</dbReference>
<dbReference type="EMBL" id="KM677185">
    <property type="protein sequence ID" value="AIX12504.1"/>
    <property type="molecule type" value="Genomic_DNA"/>
</dbReference>
<dbReference type="GO" id="GO:0015074">
    <property type="term" value="P:DNA integration"/>
    <property type="evidence" value="ECO:0007669"/>
    <property type="project" value="UniProtKB-KW"/>
</dbReference>
<feature type="domain" description="Tyr recombinase" evidence="10">
    <location>
        <begin position="125"/>
        <end position="299"/>
    </location>
</feature>
<dbReference type="Gene3D" id="1.10.443.10">
    <property type="entry name" value="Intergrase catalytic core"/>
    <property type="match status" value="1"/>
</dbReference>
<dbReference type="GO" id="GO:0016740">
    <property type="term" value="F:transferase activity"/>
    <property type="evidence" value="ECO:0007669"/>
    <property type="project" value="UniProtKB-KW"/>
</dbReference>
<keyword evidence="5" id="KW-0229">DNA integration</keyword>
<dbReference type="GO" id="GO:0016787">
    <property type="term" value="F:hydrolase activity"/>
    <property type="evidence" value="ECO:0007669"/>
    <property type="project" value="UniProtKB-KW"/>
</dbReference>
<evidence type="ECO:0000256" key="3">
    <source>
        <dbReference type="ARBA" id="ARBA00022679"/>
    </source>
</evidence>
<protein>
    <recommendedName>
        <fullName evidence="2">Integrase</fullName>
    </recommendedName>
</protein>
<reference evidence="12 13" key="1">
    <citation type="journal article" date="2015" name="Appl. Environ. Microbiol.">
        <title>Lactococcal 949 group phages recognize a carbohydrate receptor on the host cell surface.</title>
        <authorList>
            <person name="Mahony J."/>
            <person name="Randazzo W."/>
            <person name="Neve H."/>
            <person name="Settanni L."/>
            <person name="van Sinderen D."/>
        </authorList>
    </citation>
    <scope>NUCLEOTIDE SEQUENCE [LARGE SCALE GENOMIC DNA]</scope>
    <source>
        <strain evidence="12">WRP3</strain>
    </source>
</reference>
<dbReference type="OrthoDB" id="4473at10239"/>
<dbReference type="Proteomes" id="UP000032686">
    <property type="component" value="Segment"/>
</dbReference>
<evidence type="ECO:0000256" key="7">
    <source>
        <dbReference type="ARBA" id="ARBA00023172"/>
    </source>
</evidence>